<gene>
    <name evidence="2" type="ORF">L211DRAFT_831819</name>
</gene>
<keyword evidence="1" id="KW-0472">Membrane</keyword>
<evidence type="ECO:0000256" key="1">
    <source>
        <dbReference type="SAM" id="Phobius"/>
    </source>
</evidence>
<name>A0A3N4L946_9PEZI</name>
<keyword evidence="3" id="KW-1185">Reference proteome</keyword>
<dbReference type="PANTHER" id="PTHR46599">
    <property type="entry name" value="PIGGYBAC TRANSPOSABLE ELEMENT-DERIVED PROTEIN 4"/>
    <property type="match status" value="1"/>
</dbReference>
<reference evidence="2 3" key="1">
    <citation type="journal article" date="2018" name="Nat. Ecol. Evol.">
        <title>Pezizomycetes genomes reveal the molecular basis of ectomycorrhizal truffle lifestyle.</title>
        <authorList>
            <person name="Murat C."/>
            <person name="Payen T."/>
            <person name="Noel B."/>
            <person name="Kuo A."/>
            <person name="Morin E."/>
            <person name="Chen J."/>
            <person name="Kohler A."/>
            <person name="Krizsan K."/>
            <person name="Balestrini R."/>
            <person name="Da Silva C."/>
            <person name="Montanini B."/>
            <person name="Hainaut M."/>
            <person name="Levati E."/>
            <person name="Barry K.W."/>
            <person name="Belfiori B."/>
            <person name="Cichocki N."/>
            <person name="Clum A."/>
            <person name="Dockter R.B."/>
            <person name="Fauchery L."/>
            <person name="Guy J."/>
            <person name="Iotti M."/>
            <person name="Le Tacon F."/>
            <person name="Lindquist E.A."/>
            <person name="Lipzen A."/>
            <person name="Malagnac F."/>
            <person name="Mello A."/>
            <person name="Molinier V."/>
            <person name="Miyauchi S."/>
            <person name="Poulain J."/>
            <person name="Riccioni C."/>
            <person name="Rubini A."/>
            <person name="Sitrit Y."/>
            <person name="Splivallo R."/>
            <person name="Traeger S."/>
            <person name="Wang M."/>
            <person name="Zifcakova L."/>
            <person name="Wipf D."/>
            <person name="Zambonelli A."/>
            <person name="Paolocci F."/>
            <person name="Nowrousian M."/>
            <person name="Ottonello S."/>
            <person name="Baldrian P."/>
            <person name="Spatafora J.W."/>
            <person name="Henrissat B."/>
            <person name="Nagy L.G."/>
            <person name="Aury J.M."/>
            <person name="Wincker P."/>
            <person name="Grigoriev I.V."/>
            <person name="Bonfante P."/>
            <person name="Martin F.M."/>
        </authorList>
    </citation>
    <scope>NUCLEOTIDE SEQUENCE [LARGE SCALE GENOMIC DNA]</scope>
    <source>
        <strain evidence="2 3">ATCC MYA-4762</strain>
    </source>
</reference>
<accession>A0A3N4L946</accession>
<keyword evidence="1" id="KW-1133">Transmembrane helix</keyword>
<evidence type="ECO:0008006" key="4">
    <source>
        <dbReference type="Google" id="ProtNLM"/>
    </source>
</evidence>
<proteinExistence type="predicted"/>
<dbReference type="Proteomes" id="UP000267821">
    <property type="component" value="Unassembled WGS sequence"/>
</dbReference>
<dbReference type="EMBL" id="ML121654">
    <property type="protein sequence ID" value="RPB18258.1"/>
    <property type="molecule type" value="Genomic_DNA"/>
</dbReference>
<dbReference type="AlphaFoldDB" id="A0A3N4L946"/>
<feature type="transmembrane region" description="Helical" evidence="1">
    <location>
        <begin position="24"/>
        <end position="43"/>
    </location>
</feature>
<protein>
    <recommendedName>
        <fullName evidence="4">PiggyBac transposable element-derived protein domain-containing protein</fullName>
    </recommendedName>
</protein>
<evidence type="ECO:0000313" key="3">
    <source>
        <dbReference type="Proteomes" id="UP000267821"/>
    </source>
</evidence>
<evidence type="ECO:0000313" key="2">
    <source>
        <dbReference type="EMBL" id="RPB18258.1"/>
    </source>
</evidence>
<sequence length="160" mass="18832">MGGVDIADQLRSYYKTQRTERRNWLPLFYWLLNLSIINSFIMYQTVQKDTESYTCNFTLPRTGQQLAFRRHLVEILISKSPTKAYSTRPIYASKNNTLPPPIETSSKHDFTYTNTRRECYYSKSRYKCTICNVHFCLFPCFKMYHKSSSVSSRSHSISST</sequence>
<dbReference type="InParanoid" id="A0A3N4L946"/>
<dbReference type="OrthoDB" id="2431486at2759"/>
<organism evidence="2 3">
    <name type="scientific">Terfezia boudieri ATCC MYA-4762</name>
    <dbReference type="NCBI Taxonomy" id="1051890"/>
    <lineage>
        <taxon>Eukaryota</taxon>
        <taxon>Fungi</taxon>
        <taxon>Dikarya</taxon>
        <taxon>Ascomycota</taxon>
        <taxon>Pezizomycotina</taxon>
        <taxon>Pezizomycetes</taxon>
        <taxon>Pezizales</taxon>
        <taxon>Pezizaceae</taxon>
        <taxon>Terfezia</taxon>
    </lineage>
</organism>
<dbReference type="PANTHER" id="PTHR46599:SF3">
    <property type="entry name" value="PIGGYBAC TRANSPOSABLE ELEMENT-DERIVED PROTEIN 4"/>
    <property type="match status" value="1"/>
</dbReference>
<dbReference type="STRING" id="1051890.A0A3N4L946"/>
<keyword evidence="1" id="KW-0812">Transmembrane</keyword>